<comment type="caution">
    <text evidence="2">The sequence shown here is derived from an EMBL/GenBank/DDBJ whole genome shotgun (WGS) entry which is preliminary data.</text>
</comment>
<feature type="region of interest" description="Disordered" evidence="1">
    <location>
        <begin position="74"/>
        <end position="140"/>
    </location>
</feature>
<organism evidence="2 3">
    <name type="scientific">Rhodoplanes elegans</name>
    <dbReference type="NCBI Taxonomy" id="29408"/>
    <lineage>
        <taxon>Bacteria</taxon>
        <taxon>Pseudomonadati</taxon>
        <taxon>Pseudomonadota</taxon>
        <taxon>Alphaproteobacteria</taxon>
        <taxon>Hyphomicrobiales</taxon>
        <taxon>Nitrobacteraceae</taxon>
        <taxon>Rhodoplanes</taxon>
    </lineage>
</organism>
<proteinExistence type="predicted"/>
<feature type="compositionally biased region" description="Basic and acidic residues" evidence="1">
    <location>
        <begin position="76"/>
        <end position="90"/>
    </location>
</feature>
<dbReference type="Proteomes" id="UP000248863">
    <property type="component" value="Unassembled WGS sequence"/>
</dbReference>
<evidence type="ECO:0000313" key="3">
    <source>
        <dbReference type="Proteomes" id="UP000248863"/>
    </source>
</evidence>
<reference evidence="2 3" key="1">
    <citation type="submission" date="2017-07" db="EMBL/GenBank/DDBJ databases">
        <title>Draft Genome Sequences of Select Purple Nonsulfur Bacteria.</title>
        <authorList>
            <person name="Lasarre B."/>
            <person name="Mckinlay J.B."/>
        </authorList>
    </citation>
    <scope>NUCLEOTIDE SEQUENCE [LARGE SCALE GENOMIC DNA]</scope>
    <source>
        <strain evidence="2 3">DSM 11907</strain>
    </source>
</reference>
<sequence>MIDMRAGGGDVKVRRHRHSVVRYEERSPSVTVVAKKRYAKKRTRIYSSAPVRSRTTVVERRKPAAVVRSRTTIQRTVDEPRSSVRVRDETGGVSARTTTRSRTTTTTTEGRSGSAGGASTSTTGSGGAAATVGGSAGSGR</sequence>
<evidence type="ECO:0000256" key="1">
    <source>
        <dbReference type="SAM" id="MobiDB-lite"/>
    </source>
</evidence>
<keyword evidence="3" id="KW-1185">Reference proteome</keyword>
<protein>
    <submittedName>
        <fullName evidence="2">Uncharacterized protein</fullName>
    </submittedName>
</protein>
<dbReference type="EMBL" id="NPEU01000195">
    <property type="protein sequence ID" value="RAI37139.1"/>
    <property type="molecule type" value="Genomic_DNA"/>
</dbReference>
<name>A0A327KED0_9BRAD</name>
<feature type="compositionally biased region" description="Low complexity" evidence="1">
    <location>
        <begin position="91"/>
        <end position="133"/>
    </location>
</feature>
<evidence type="ECO:0000313" key="2">
    <source>
        <dbReference type="EMBL" id="RAI37139.1"/>
    </source>
</evidence>
<accession>A0A327KED0</accession>
<dbReference type="AlphaFoldDB" id="A0A327KED0"/>
<gene>
    <name evidence="2" type="ORF">CH338_16615</name>
</gene>